<dbReference type="OrthoDB" id="444127at2759"/>
<dbReference type="GO" id="GO:0016791">
    <property type="term" value="F:phosphatase activity"/>
    <property type="evidence" value="ECO:0007669"/>
    <property type="project" value="UniProtKB-ARBA"/>
</dbReference>
<evidence type="ECO:0000313" key="2">
    <source>
        <dbReference type="EMBL" id="OAG04496.1"/>
    </source>
</evidence>
<gene>
    <name evidence="2" type="ORF">CC84DRAFT_793897</name>
</gene>
<dbReference type="PRINTS" id="PR00413">
    <property type="entry name" value="HADHALOGNASE"/>
</dbReference>
<reference evidence="2 3" key="1">
    <citation type="submission" date="2016-05" db="EMBL/GenBank/DDBJ databases">
        <title>Comparative analysis of secretome profiles of manganese(II)-oxidizing ascomycete fungi.</title>
        <authorList>
            <consortium name="DOE Joint Genome Institute"/>
            <person name="Zeiner C.A."/>
            <person name="Purvine S.O."/>
            <person name="Zink E.M."/>
            <person name="Wu S."/>
            <person name="Pasa-Tolic L."/>
            <person name="Chaput D.L."/>
            <person name="Haridas S."/>
            <person name="Grigoriev I.V."/>
            <person name="Santelli C.M."/>
            <person name="Hansel C.M."/>
        </authorList>
    </citation>
    <scope>NUCLEOTIDE SEQUENCE [LARGE SCALE GENOMIC DNA]</scope>
    <source>
        <strain evidence="2 3">AP3s5-JAC2a</strain>
    </source>
</reference>
<dbReference type="RefSeq" id="XP_018034861.1">
    <property type="nucleotide sequence ID" value="XM_018187425.1"/>
</dbReference>
<dbReference type="PANTHER" id="PTHR43316">
    <property type="entry name" value="HYDROLASE, HALOACID DELAHOGENASE-RELATED"/>
    <property type="match status" value="1"/>
</dbReference>
<dbReference type="Gene3D" id="3.40.50.1000">
    <property type="entry name" value="HAD superfamily/HAD-like"/>
    <property type="match status" value="1"/>
</dbReference>
<dbReference type="InParanoid" id="A0A177CAX2"/>
<name>A0A177CAX2_9PLEO</name>
<dbReference type="Proteomes" id="UP000077069">
    <property type="component" value="Unassembled WGS sequence"/>
</dbReference>
<dbReference type="InterPro" id="IPR023214">
    <property type="entry name" value="HAD_sf"/>
</dbReference>
<dbReference type="EMBL" id="KV441553">
    <property type="protein sequence ID" value="OAG04496.1"/>
    <property type="molecule type" value="Genomic_DNA"/>
</dbReference>
<dbReference type="PANTHER" id="PTHR43316:SF9">
    <property type="entry name" value="ACID DEHALOGENASE, PUTATIVE (AFU_ORTHOLOGUE AFUA_6G14460)-RELATED"/>
    <property type="match status" value="1"/>
</dbReference>
<keyword evidence="1" id="KW-0378">Hydrolase</keyword>
<dbReference type="InterPro" id="IPR036412">
    <property type="entry name" value="HAD-like_sf"/>
</dbReference>
<sequence>MKSKLTNYKLLSFDVYGTLIDYERGVLQSLQPVLEKAGKTDIDPLHILKISQPLFKDEQIKNPQKKYSDLLSTCHPVICKELGLPEPTAEESKAFGASVGSWPSFEDSVSALRRLKKTYKMVVLSNVDNESFKANNANSLDGFEWDLVLTAEDIGSYKPDPRNFEHMLKTVKEKFGVEKHEVLQTAQSQFHDHHPCKDMGITSAWIYRPGAIMGNRDDPVYNWKFDQLADMADAVDQELVGVKRGVEIRL</sequence>
<dbReference type="Gene3D" id="1.10.150.750">
    <property type="match status" value="1"/>
</dbReference>
<dbReference type="InterPro" id="IPR006439">
    <property type="entry name" value="HAD-SF_hydro_IA"/>
</dbReference>
<keyword evidence="3" id="KW-1185">Reference proteome</keyword>
<dbReference type="GeneID" id="28770911"/>
<accession>A0A177CAX2</accession>
<dbReference type="AlphaFoldDB" id="A0A177CAX2"/>
<dbReference type="InterPro" id="IPR051540">
    <property type="entry name" value="S-2-haloacid_dehalogenase"/>
</dbReference>
<dbReference type="Pfam" id="PF00702">
    <property type="entry name" value="Hydrolase"/>
    <property type="match status" value="1"/>
</dbReference>
<evidence type="ECO:0000313" key="3">
    <source>
        <dbReference type="Proteomes" id="UP000077069"/>
    </source>
</evidence>
<proteinExistence type="predicted"/>
<evidence type="ECO:0000256" key="1">
    <source>
        <dbReference type="ARBA" id="ARBA00022801"/>
    </source>
</evidence>
<protein>
    <submittedName>
        <fullName evidence="2">HAD-like protein</fullName>
    </submittedName>
</protein>
<dbReference type="SUPFAM" id="SSF56784">
    <property type="entry name" value="HAD-like"/>
    <property type="match status" value="1"/>
</dbReference>
<organism evidence="2 3">
    <name type="scientific">Paraphaeosphaeria sporulosa</name>
    <dbReference type="NCBI Taxonomy" id="1460663"/>
    <lineage>
        <taxon>Eukaryota</taxon>
        <taxon>Fungi</taxon>
        <taxon>Dikarya</taxon>
        <taxon>Ascomycota</taxon>
        <taxon>Pezizomycotina</taxon>
        <taxon>Dothideomycetes</taxon>
        <taxon>Pleosporomycetidae</taxon>
        <taxon>Pleosporales</taxon>
        <taxon>Massarineae</taxon>
        <taxon>Didymosphaeriaceae</taxon>
        <taxon>Paraphaeosphaeria</taxon>
    </lineage>
</organism>